<dbReference type="AlphaFoldDB" id="A0A7G6VYE7"/>
<sequence>MSNRLTKASLLAGTIMVGAVVSTPALAQDVVENEPALQATPAAEPEGEYIVVTGSRIQRRNVESSAPVAVVSDEEFSLSGTVNVENVINTLPQVVPGTTAFSNNPGNGTATLNLRGLGEARTLVLVNGRRWMSFDVSQVVDLNTIPAFLIDSVDVVTGGAGAVYGSDALAGVVNFRLRNVQGLEVGGQYSLTSRGDGARYNLNAALGSEFADGRGNATVFAEYYNRKSLFQGDRKFSNFALGGETFDAPLQQFGSSTIPNLRFNAPGSVAIDGSDDPATLPLGEGTVLDDAVFNSPGVASPRMGDLYNYAPVNYLMLPQERYLIGGYGDYEIGDGHTAYSEVTYVNNRVDSALAATPVTGTYLVDIETASQFVDADTLAALQQLDANETAANAARLAAGLSAIDGAAPGVVSASLQRRVIETGLRENLDERNAFRLVGGLRGPINDYVSYDAYYMYARTRNAQVQQGNISRSLFQAGLDGSGTPINIYGLNTLTPDMVDAISIQAQNGDVSSVQVASGVVNGTFGDFALGAAEPAGFAVGAEYRKVSSQFIPDTALSSGDVIGFNAGDATEGSYNVKEVFGELVVPFETESGMRFVVEGKGRYSDYSLEAVGGVWSYAGGVEFAPIRDIKFRGQYQRAVRAPNVAELFGGQSIGFPQATDPCFSQAYLDANPGAAAVCTATGVPAGNLGNPAFQLNPQIPALFGGNPELAEETSESWTAGVVLQPSFLPGLTVTADYFNIVIEDAISSISLPVGFDLCYGQVQDASSPLCATYFNRNAEGSFDVENTPLVSTANIAELGVSGVDVEFDYVTTMPFSLLTDAGESDFNLSFLGTWTDKAYFEPIAGQDRVECAGQFGLNCGEPTPEYKFTSRFSLIDGPLTTSVRWRFLSGVRDDEPSVDFADYNGTERIGDYSMIDLTLAYAVNETFDLTFGVNNLFDNLPGTPQFDEDGIVTNSPKDLLGDNQEQANTYPSTYDVLGRDFFVAATMKF</sequence>
<protein>
    <submittedName>
        <fullName evidence="13">TonB-dependent receptor</fullName>
    </submittedName>
</protein>
<organism evidence="13 14">
    <name type="scientific">Croceicoccus marinus</name>
    <dbReference type="NCBI Taxonomy" id="450378"/>
    <lineage>
        <taxon>Bacteria</taxon>
        <taxon>Pseudomonadati</taxon>
        <taxon>Pseudomonadota</taxon>
        <taxon>Alphaproteobacteria</taxon>
        <taxon>Sphingomonadales</taxon>
        <taxon>Erythrobacteraceae</taxon>
        <taxon>Croceicoccus</taxon>
    </lineage>
</organism>
<dbReference type="Pfam" id="PF00593">
    <property type="entry name" value="TonB_dep_Rec_b-barrel"/>
    <property type="match status" value="1"/>
</dbReference>
<dbReference type="Pfam" id="PF07715">
    <property type="entry name" value="Plug"/>
    <property type="match status" value="1"/>
</dbReference>
<keyword evidence="2 8" id="KW-0813">Transport</keyword>
<feature type="domain" description="TonB-dependent receptor-like beta-barrel" evidence="11">
    <location>
        <begin position="449"/>
        <end position="936"/>
    </location>
</feature>
<dbReference type="InterPro" id="IPR036942">
    <property type="entry name" value="Beta-barrel_TonB_sf"/>
</dbReference>
<keyword evidence="6 8" id="KW-0472">Membrane</keyword>
<keyword evidence="10" id="KW-0732">Signal</keyword>
<dbReference type="InterPro" id="IPR039426">
    <property type="entry name" value="TonB-dep_rcpt-like"/>
</dbReference>
<evidence type="ECO:0000256" key="7">
    <source>
        <dbReference type="ARBA" id="ARBA00023237"/>
    </source>
</evidence>
<feature type="signal peptide" evidence="10">
    <location>
        <begin position="1"/>
        <end position="27"/>
    </location>
</feature>
<evidence type="ECO:0000313" key="14">
    <source>
        <dbReference type="Proteomes" id="UP000515297"/>
    </source>
</evidence>
<accession>A0A7G6VYE7</accession>
<evidence type="ECO:0000259" key="11">
    <source>
        <dbReference type="Pfam" id="PF00593"/>
    </source>
</evidence>
<keyword evidence="5 9" id="KW-0798">TonB box</keyword>
<dbReference type="InterPro" id="IPR037066">
    <property type="entry name" value="Plug_dom_sf"/>
</dbReference>
<name>A0A7G6VYE7_9SPHN</name>
<evidence type="ECO:0000256" key="10">
    <source>
        <dbReference type="SAM" id="SignalP"/>
    </source>
</evidence>
<evidence type="ECO:0000256" key="5">
    <source>
        <dbReference type="ARBA" id="ARBA00023077"/>
    </source>
</evidence>
<feature type="domain" description="TonB-dependent receptor plug" evidence="12">
    <location>
        <begin position="63"/>
        <end position="172"/>
    </location>
</feature>
<evidence type="ECO:0000256" key="3">
    <source>
        <dbReference type="ARBA" id="ARBA00022452"/>
    </source>
</evidence>
<feature type="chain" id="PRO_5028797527" evidence="10">
    <location>
        <begin position="28"/>
        <end position="989"/>
    </location>
</feature>
<comment type="similarity">
    <text evidence="8 9">Belongs to the TonB-dependent receptor family.</text>
</comment>
<dbReference type="PROSITE" id="PS52016">
    <property type="entry name" value="TONB_DEPENDENT_REC_3"/>
    <property type="match status" value="1"/>
</dbReference>
<evidence type="ECO:0000256" key="8">
    <source>
        <dbReference type="PROSITE-ProRule" id="PRU01360"/>
    </source>
</evidence>
<evidence type="ECO:0000259" key="12">
    <source>
        <dbReference type="Pfam" id="PF07715"/>
    </source>
</evidence>
<gene>
    <name evidence="13" type="ORF">H4O24_13450</name>
</gene>
<evidence type="ECO:0000313" key="13">
    <source>
        <dbReference type="EMBL" id="QNE06762.1"/>
    </source>
</evidence>
<dbReference type="InterPro" id="IPR000531">
    <property type="entry name" value="Beta-barrel_TonB"/>
</dbReference>
<keyword evidence="13" id="KW-0675">Receptor</keyword>
<keyword evidence="4 8" id="KW-0812">Transmembrane</keyword>
<dbReference type="SUPFAM" id="SSF56935">
    <property type="entry name" value="Porins"/>
    <property type="match status" value="1"/>
</dbReference>
<evidence type="ECO:0000256" key="9">
    <source>
        <dbReference type="RuleBase" id="RU003357"/>
    </source>
</evidence>
<dbReference type="Gene3D" id="2.40.170.20">
    <property type="entry name" value="TonB-dependent receptor, beta-barrel domain"/>
    <property type="match status" value="1"/>
</dbReference>
<dbReference type="GO" id="GO:0009279">
    <property type="term" value="C:cell outer membrane"/>
    <property type="evidence" value="ECO:0007669"/>
    <property type="project" value="UniProtKB-SubCell"/>
</dbReference>
<evidence type="ECO:0000256" key="1">
    <source>
        <dbReference type="ARBA" id="ARBA00004571"/>
    </source>
</evidence>
<dbReference type="Proteomes" id="UP000515297">
    <property type="component" value="Chromosome"/>
</dbReference>
<dbReference type="Gene3D" id="2.170.130.10">
    <property type="entry name" value="TonB-dependent receptor, plug domain"/>
    <property type="match status" value="1"/>
</dbReference>
<dbReference type="PANTHER" id="PTHR47234">
    <property type="match status" value="1"/>
</dbReference>
<evidence type="ECO:0000256" key="2">
    <source>
        <dbReference type="ARBA" id="ARBA00022448"/>
    </source>
</evidence>
<proteinExistence type="inferred from homology"/>
<evidence type="ECO:0000256" key="4">
    <source>
        <dbReference type="ARBA" id="ARBA00022692"/>
    </source>
</evidence>
<keyword evidence="3 8" id="KW-1134">Transmembrane beta strand</keyword>
<comment type="subcellular location">
    <subcellularLocation>
        <location evidence="1 8">Cell outer membrane</location>
        <topology evidence="1 8">Multi-pass membrane protein</topology>
    </subcellularLocation>
</comment>
<dbReference type="PANTHER" id="PTHR47234:SF2">
    <property type="entry name" value="TONB-DEPENDENT RECEPTOR"/>
    <property type="match status" value="1"/>
</dbReference>
<dbReference type="InterPro" id="IPR012910">
    <property type="entry name" value="Plug_dom"/>
</dbReference>
<evidence type="ECO:0000256" key="6">
    <source>
        <dbReference type="ARBA" id="ARBA00023136"/>
    </source>
</evidence>
<dbReference type="EMBL" id="CP060052">
    <property type="protein sequence ID" value="QNE06762.1"/>
    <property type="molecule type" value="Genomic_DNA"/>
</dbReference>
<reference evidence="13 14" key="1">
    <citation type="submission" date="2020-08" db="EMBL/GenBank/DDBJ databases">
        <authorList>
            <person name="Liu G."/>
            <person name="Sun C."/>
        </authorList>
    </citation>
    <scope>NUCLEOTIDE SEQUENCE [LARGE SCALE GENOMIC DNA]</scope>
    <source>
        <strain evidence="13 14">OT19</strain>
    </source>
</reference>
<keyword evidence="7 8" id="KW-0998">Cell outer membrane</keyword>